<feature type="transmembrane region" description="Helical" evidence="1">
    <location>
        <begin position="76"/>
        <end position="96"/>
    </location>
</feature>
<name>A0ABV2JJG3_9STRE</name>
<keyword evidence="1" id="KW-0812">Transmembrane</keyword>
<dbReference type="Proteomes" id="UP001549037">
    <property type="component" value="Unassembled WGS sequence"/>
</dbReference>
<dbReference type="Pfam" id="PF13367">
    <property type="entry name" value="PrsW-protease"/>
    <property type="match status" value="1"/>
</dbReference>
<keyword evidence="1" id="KW-1133">Transmembrane helix</keyword>
<accession>A0ABV2JJG3</accession>
<dbReference type="PANTHER" id="PTHR36844">
    <property type="entry name" value="PROTEASE PRSW"/>
    <property type="match status" value="1"/>
</dbReference>
<keyword evidence="3" id="KW-1185">Reference proteome</keyword>
<feature type="transmembrane region" description="Helical" evidence="1">
    <location>
        <begin position="148"/>
        <end position="168"/>
    </location>
</feature>
<feature type="transmembrane region" description="Helical" evidence="1">
    <location>
        <begin position="188"/>
        <end position="209"/>
    </location>
</feature>
<gene>
    <name evidence="2" type="ORF">ABID28_001547</name>
</gene>
<dbReference type="RefSeq" id="WP_354369608.1">
    <property type="nucleotide sequence ID" value="NZ_JBEPLN010000030.1"/>
</dbReference>
<protein>
    <submittedName>
        <fullName evidence="2">RsiW-degrading membrane proteinase PrsW (M82 family)</fullName>
    </submittedName>
</protein>
<evidence type="ECO:0000313" key="3">
    <source>
        <dbReference type="Proteomes" id="UP001549037"/>
    </source>
</evidence>
<dbReference type="PANTHER" id="PTHR36844:SF1">
    <property type="entry name" value="PROTEASE PRSW"/>
    <property type="match status" value="1"/>
</dbReference>
<organism evidence="2 3">
    <name type="scientific">Streptococcus porcorum</name>
    <dbReference type="NCBI Taxonomy" id="701526"/>
    <lineage>
        <taxon>Bacteria</taxon>
        <taxon>Bacillati</taxon>
        <taxon>Bacillota</taxon>
        <taxon>Bacilli</taxon>
        <taxon>Lactobacillales</taxon>
        <taxon>Streptococcaceae</taxon>
        <taxon>Streptococcus</taxon>
    </lineage>
</organism>
<comment type="caution">
    <text evidence="2">The sequence shown here is derived from an EMBL/GenBank/DDBJ whole genome shotgun (WGS) entry which is preliminary data.</text>
</comment>
<evidence type="ECO:0000256" key="1">
    <source>
        <dbReference type="SAM" id="Phobius"/>
    </source>
</evidence>
<evidence type="ECO:0000313" key="2">
    <source>
        <dbReference type="EMBL" id="MET3634886.1"/>
    </source>
</evidence>
<feature type="transmembrane region" description="Helical" evidence="1">
    <location>
        <begin position="42"/>
        <end position="64"/>
    </location>
</feature>
<dbReference type="EMBL" id="JBEPLN010000030">
    <property type="protein sequence ID" value="MET3634886.1"/>
    <property type="molecule type" value="Genomic_DNA"/>
</dbReference>
<feature type="transmembrane region" description="Helical" evidence="1">
    <location>
        <begin position="221"/>
        <end position="237"/>
    </location>
</feature>
<feature type="transmembrane region" description="Helical" evidence="1">
    <location>
        <begin position="116"/>
        <end position="141"/>
    </location>
</feature>
<feature type="transmembrane region" description="Helical" evidence="1">
    <location>
        <begin position="12"/>
        <end position="30"/>
    </location>
</feature>
<keyword evidence="1" id="KW-0472">Membrane</keyword>
<proteinExistence type="predicted"/>
<sequence length="275" mass="30691">MKKSFSRFRTEFIAILVLALCISGMQFQFSSLSKLDLPTKDFPLFLLACSLLALYLIPFIFLTNYLKKRFHIPQPIIISSWILGLLIPANIGSLGNDGLSYILLTLDPKRHILNDWGASLTAPFAEEIGKGLVVLLVFLLFRKLSLKAGLVVGMIAGMGFQLSEDIYYLSQAAINKEQNVFSMAFERIASSGVSHWVFTAIFSLGLLALVSKNNRISKQKAILFLLAPVALHFLWNSPLDFTGIETVYGTLNWLVLLLAFKTVDQLPDDKEEAIK</sequence>
<dbReference type="InterPro" id="IPR026898">
    <property type="entry name" value="PrsW"/>
</dbReference>
<reference evidence="2 3" key="1">
    <citation type="submission" date="2024-06" db="EMBL/GenBank/DDBJ databases">
        <title>Genomic Encyclopedia of Type Strains, Phase IV (KMG-IV): sequencing the most valuable type-strain genomes for metagenomic binning, comparative biology and taxonomic classification.</title>
        <authorList>
            <person name="Goeker M."/>
        </authorList>
    </citation>
    <scope>NUCLEOTIDE SEQUENCE [LARGE SCALE GENOMIC DNA]</scope>
    <source>
        <strain evidence="2 3">DSM 28302</strain>
    </source>
</reference>